<evidence type="ECO:0000313" key="4">
    <source>
        <dbReference type="Proteomes" id="UP001529369"/>
    </source>
</evidence>
<dbReference type="InterPro" id="IPR005064">
    <property type="entry name" value="BUG"/>
</dbReference>
<gene>
    <name evidence="3" type="ORF">QWZ14_02140</name>
</gene>
<evidence type="ECO:0000256" key="1">
    <source>
        <dbReference type="ARBA" id="ARBA00006987"/>
    </source>
</evidence>
<comment type="similarity">
    <text evidence="1">Belongs to the UPF0065 (bug) family.</text>
</comment>
<keyword evidence="2" id="KW-0732">Signal</keyword>
<dbReference type="InterPro" id="IPR042100">
    <property type="entry name" value="Bug_dom1"/>
</dbReference>
<evidence type="ECO:0000313" key="3">
    <source>
        <dbReference type="EMBL" id="MDN3563176.1"/>
    </source>
</evidence>
<dbReference type="Gene3D" id="3.40.190.10">
    <property type="entry name" value="Periplasmic binding protein-like II"/>
    <property type="match status" value="1"/>
</dbReference>
<proteinExistence type="inferred from homology"/>
<protein>
    <submittedName>
        <fullName evidence="3">Tripartite tricarboxylate transporter substrate binding protein</fullName>
    </submittedName>
</protein>
<feature type="signal peptide" evidence="2">
    <location>
        <begin position="1"/>
        <end position="23"/>
    </location>
</feature>
<dbReference type="Gene3D" id="3.40.190.150">
    <property type="entry name" value="Bordetella uptake gene, domain 1"/>
    <property type="match status" value="1"/>
</dbReference>
<dbReference type="Proteomes" id="UP001529369">
    <property type="component" value="Unassembled WGS sequence"/>
</dbReference>
<dbReference type="Pfam" id="PF03401">
    <property type="entry name" value="TctC"/>
    <property type="match status" value="1"/>
</dbReference>
<evidence type="ECO:0000256" key="2">
    <source>
        <dbReference type="SAM" id="SignalP"/>
    </source>
</evidence>
<dbReference type="PANTHER" id="PTHR42928">
    <property type="entry name" value="TRICARBOXYLATE-BINDING PROTEIN"/>
    <property type="match status" value="1"/>
</dbReference>
<reference evidence="4" key="1">
    <citation type="journal article" date="2019" name="Int. J. Syst. Evol. Microbiol.">
        <title>The Global Catalogue of Microorganisms (GCM) 10K type strain sequencing project: providing services to taxonomists for standard genome sequencing and annotation.</title>
        <authorList>
            <consortium name="The Broad Institute Genomics Platform"/>
            <consortium name="The Broad Institute Genome Sequencing Center for Infectious Disease"/>
            <person name="Wu L."/>
            <person name="Ma J."/>
        </authorList>
    </citation>
    <scope>NUCLEOTIDE SEQUENCE [LARGE SCALE GENOMIC DNA]</scope>
    <source>
        <strain evidence="4">CECT 7131</strain>
    </source>
</reference>
<accession>A0ABT8A0M6</accession>
<dbReference type="EMBL" id="JAUFPN010000019">
    <property type="protein sequence ID" value="MDN3563176.1"/>
    <property type="molecule type" value="Genomic_DNA"/>
</dbReference>
<sequence>MPILHRRLLLAAPCLLMPRLVRAQAWPARPISWVVPFPPGGITDNTARLIAQGLQPLLGQPIIIENRAGAGGSVGAEYVARAAPDGHTLLYGTQGTQAANLALYPGLRYDPLKDFAAIHALAATPNLLVSHPGRPWQDVAGLIAAARRDPGGITVASTGVGTSTHLSGEVFQSVTGVRFTHVPYQGAAKALNDLVSGTVDIMFDNPVTTVPLINAGRLRGLAVTAAARVPMVPAVPTLREAGVTGADSGSWAGIFAPARTPPAIVARLADGVAQVMADPALREAFAANGREPLDGLRGEAFQDFVAAEVPRWRAIVERSGARLE</sequence>
<feature type="chain" id="PRO_5045723143" evidence="2">
    <location>
        <begin position="24"/>
        <end position="324"/>
    </location>
</feature>
<name>A0ABT8A0M6_9PROT</name>
<organism evidence="3 4">
    <name type="scientific">Paeniroseomonas aquatica</name>
    <dbReference type="NCBI Taxonomy" id="373043"/>
    <lineage>
        <taxon>Bacteria</taxon>
        <taxon>Pseudomonadati</taxon>
        <taxon>Pseudomonadota</taxon>
        <taxon>Alphaproteobacteria</taxon>
        <taxon>Acetobacterales</taxon>
        <taxon>Acetobacteraceae</taxon>
        <taxon>Paeniroseomonas</taxon>
    </lineage>
</organism>
<comment type="caution">
    <text evidence="3">The sequence shown here is derived from an EMBL/GenBank/DDBJ whole genome shotgun (WGS) entry which is preliminary data.</text>
</comment>
<dbReference type="PIRSF" id="PIRSF017082">
    <property type="entry name" value="YflP"/>
    <property type="match status" value="1"/>
</dbReference>
<dbReference type="SUPFAM" id="SSF53850">
    <property type="entry name" value="Periplasmic binding protein-like II"/>
    <property type="match status" value="1"/>
</dbReference>
<dbReference type="CDD" id="cd07012">
    <property type="entry name" value="PBP2_Bug_TTT"/>
    <property type="match status" value="1"/>
</dbReference>
<dbReference type="RefSeq" id="WP_290314914.1">
    <property type="nucleotide sequence ID" value="NZ_JAUFPN010000019.1"/>
</dbReference>
<keyword evidence="4" id="KW-1185">Reference proteome</keyword>
<dbReference type="PANTHER" id="PTHR42928:SF5">
    <property type="entry name" value="BLR1237 PROTEIN"/>
    <property type="match status" value="1"/>
</dbReference>